<dbReference type="Proteomes" id="UP000197781">
    <property type="component" value="Chromosome"/>
</dbReference>
<sequence length="338" mass="38497">MFQVLLIKNDGQKSHDLTPLVGSISWDSNLSLMSAMNFDVNWTDAKLFPVNPCDLGDVVLLLKDGEEINRGVVVKEGRQGRSAITYTVYDYAWYLGKSKSVYQFNKIPASQAITKILSDFGMLIGNVPEMPTIIDDIFLEKSPAEIIETIYKLHERRSGKRYNVEMRQGKIYFEEMKDLLIKGTFKLAENIAPVDVMTNPLGADRTRSIEEMRNRVKILIERDEKEKNKPKYEIVATSQDEGLIRKYGLLEEVFKIDAEDAAKAREVARILLKRLARIHETNSIQLMGDVAFKAGRLLDVTEPVTGMQNRFMITSAKHEVKNQIHTMQLDLALPEDVK</sequence>
<feature type="domain" description="YqbQ/XkdQ" evidence="1">
    <location>
        <begin position="24"/>
        <end position="331"/>
    </location>
</feature>
<protein>
    <recommendedName>
        <fullName evidence="1">YqbQ/XkdQ domain-containing protein</fullName>
    </recommendedName>
</protein>
<evidence type="ECO:0000313" key="3">
    <source>
        <dbReference type="Proteomes" id="UP000197781"/>
    </source>
</evidence>
<gene>
    <name evidence="2" type="ORF">BP422_11960</name>
</gene>
<dbReference type="Pfam" id="PF24032">
    <property type="entry name" value="YQBQ"/>
    <property type="match status" value="1"/>
</dbReference>
<evidence type="ECO:0000313" key="2">
    <source>
        <dbReference type="EMBL" id="ASJ54198.1"/>
    </source>
</evidence>
<dbReference type="EMBL" id="CP018145">
    <property type="protein sequence ID" value="ASJ54198.1"/>
    <property type="molecule type" value="Genomic_DNA"/>
</dbReference>
<evidence type="ECO:0000259" key="1">
    <source>
        <dbReference type="Pfam" id="PF24032"/>
    </source>
</evidence>
<reference evidence="2 3" key="1">
    <citation type="submission" date="2016-11" db="EMBL/GenBank/DDBJ databases">
        <authorList>
            <person name="Jaros S."/>
            <person name="Januszkiewicz K."/>
            <person name="Wedrychowicz H."/>
        </authorList>
    </citation>
    <scope>NUCLEOTIDE SEQUENCE [LARGE SCALE GENOMIC DNA]</scope>
    <source>
        <strain evidence="2 3">NF2</strain>
    </source>
</reference>
<dbReference type="KEGG" id="bfm:BP422_11960"/>
<dbReference type="InterPro" id="IPR056937">
    <property type="entry name" value="YqbQ/XkdQ"/>
</dbReference>
<proteinExistence type="predicted"/>
<dbReference type="RefSeq" id="WP_088907981.1">
    <property type="nucleotide sequence ID" value="NZ_CP018145.1"/>
</dbReference>
<name>A0A220MGP5_9BACL</name>
<dbReference type="AlphaFoldDB" id="A0A220MGP5"/>
<organism evidence="2 3">
    <name type="scientific">Brevibacillus formosus</name>
    <dbReference type="NCBI Taxonomy" id="54913"/>
    <lineage>
        <taxon>Bacteria</taxon>
        <taxon>Bacillati</taxon>
        <taxon>Bacillota</taxon>
        <taxon>Bacilli</taxon>
        <taxon>Bacillales</taxon>
        <taxon>Paenibacillaceae</taxon>
        <taxon>Brevibacillus</taxon>
    </lineage>
</organism>
<accession>A0A220MGP5</accession>